<geneLocation type="mitochondrion" evidence="1"/>
<evidence type="ECO:0000313" key="1">
    <source>
        <dbReference type="EMBL" id="QFZ98671.1"/>
    </source>
</evidence>
<protein>
    <submittedName>
        <fullName evidence="1">Uncharacterized protein</fullName>
    </submittedName>
</protein>
<organism evidence="1">
    <name type="scientific">Amanita phalloides</name>
    <name type="common">Death cap</name>
    <dbReference type="NCBI Taxonomy" id="67723"/>
    <lineage>
        <taxon>Eukaryota</taxon>
        <taxon>Fungi</taxon>
        <taxon>Dikarya</taxon>
        <taxon>Basidiomycota</taxon>
        <taxon>Agaricomycotina</taxon>
        <taxon>Agaricomycetes</taxon>
        <taxon>Agaricomycetidae</taxon>
        <taxon>Agaricales</taxon>
        <taxon>Pluteineae</taxon>
        <taxon>Amanitaceae</taxon>
        <taxon>Amanita</taxon>
    </lineage>
</organism>
<accession>A0A5Q0N2V5</accession>
<dbReference type="EMBL" id="MK993560">
    <property type="protein sequence ID" value="QFZ98671.1"/>
    <property type="molecule type" value="Genomic_DNA"/>
</dbReference>
<dbReference type="AlphaFoldDB" id="A0A5Q0N2V5"/>
<gene>
    <name evidence="1" type="primary">orf119</name>
</gene>
<name>A0A5Q0N2V5_AMAPH</name>
<keyword evidence="1" id="KW-0496">Mitochondrion</keyword>
<proteinExistence type="predicted"/>
<dbReference type="GeneID" id="42437901"/>
<dbReference type="RefSeq" id="YP_009710722.1">
    <property type="nucleotide sequence ID" value="NC_045200.1"/>
</dbReference>
<reference evidence="1" key="1">
    <citation type="journal article" name="Front. Microbiol.">
        <title>Comparative Mitogenome Analysis Reveals Mitochondrial Genome Differentiation in Ectomycorrhizal and Asymbiotic Amanita Species.</title>
        <authorList>
            <person name="Li Q."/>
            <person name="He X."/>
            <person name="Ren Y."/>
            <person name="Xiong C."/>
            <person name="Jin X."/>
            <person name="Peng L."/>
            <person name="Huang W."/>
        </authorList>
    </citation>
    <scope>NUCLEOTIDE SEQUENCE</scope>
</reference>
<sequence length="119" mass="13903">MLAKEYFLKDLSGLDSIDILHLKLIEINIMFLLESFLNINKLSNNYLSIFNLNDRFVYELCKANTSLPEYGSEKYFILLSKFEAYKKLTANSSIKEDIVNVLESLNNETKINNYFIPLF</sequence>